<dbReference type="Proteomes" id="UP000283586">
    <property type="component" value="Unassembled WGS sequence"/>
</dbReference>
<dbReference type="InterPro" id="IPR005021">
    <property type="entry name" value="Terminase_largesu-like"/>
</dbReference>
<gene>
    <name evidence="3" type="ORF">DWZ31_11520</name>
</gene>
<dbReference type="InterPro" id="IPR027417">
    <property type="entry name" value="P-loop_NTPase"/>
</dbReference>
<accession>A0A3R6HK66</accession>
<comment type="caution">
    <text evidence="3">The sequence shown here is derived from an EMBL/GenBank/DDBJ whole genome shotgun (WGS) entry which is preliminary data.</text>
</comment>
<proteinExistence type="predicted"/>
<evidence type="ECO:0000313" key="3">
    <source>
        <dbReference type="EMBL" id="RHN07200.1"/>
    </source>
</evidence>
<sequence length="571" mass="66056">MEIKESRAYKYCAWAIESGNDKVPHYVKLQCESWKKIADGEDPEAYVSEQTYEKIWKLLHLMVHPDLHNPLDESLEDYAAFFITAVFCTKMIDPDDNIEVRFYETALLKIARKNFKTFNAAVIFILLMLTEPRFSRFFSVAPDLKLSKELQVAIKKIIKSSPILSDELEPVFKTLRSEIRCLLTESEYTPLAYSEDKMDGKLPSAFLADEAGAMDSYPVEAMRSGQITLLNALGIILSTEYPNDNNVMIDEVDKGKKILDGLREDRRMFSLIYVPDDQLWQGDEWQHNDLCIYQSNPVACTNKRIFRKIVDKRTDAIDYENKRENYLCKHNNIKYKGLGVEGYVEITKVRKGKRKRDDAWWRGREVWLGLDFSMTEDNVCVDMKTHDGTTKDDAVLYTRTMGFIPAGRIAQKTKKEGVDYNALIRNGCCIACGDEVIDYTAVEEYVLTLEEKLGVKIMQIGYDKWNALSSVQKFEKAGYTCVEIKQHSSVLHSPTKWLKECILSGRYFYDENLMLEINFQNARCTEDTNKNKYVNKKKSEEKVDQVVGNINSTYLIEQELLYGESDYFVQF</sequence>
<dbReference type="Pfam" id="PF20441">
    <property type="entry name" value="TerL_nuclease"/>
    <property type="match status" value="1"/>
</dbReference>
<dbReference type="PANTHER" id="PTHR41287:SF1">
    <property type="entry name" value="PROTEIN YMFN"/>
    <property type="match status" value="1"/>
</dbReference>
<dbReference type="PANTHER" id="PTHR41287">
    <property type="match status" value="1"/>
</dbReference>
<feature type="domain" description="Terminase large subunit-like ATPase" evidence="1">
    <location>
        <begin position="100"/>
        <end position="253"/>
    </location>
</feature>
<organism evidence="3 4">
    <name type="scientific">Roseburia intestinalis</name>
    <dbReference type="NCBI Taxonomy" id="166486"/>
    <lineage>
        <taxon>Bacteria</taxon>
        <taxon>Bacillati</taxon>
        <taxon>Bacillota</taxon>
        <taxon>Clostridia</taxon>
        <taxon>Lachnospirales</taxon>
        <taxon>Lachnospiraceae</taxon>
        <taxon>Roseburia</taxon>
    </lineage>
</organism>
<dbReference type="GO" id="GO:0004519">
    <property type="term" value="F:endonuclease activity"/>
    <property type="evidence" value="ECO:0007669"/>
    <property type="project" value="InterPro"/>
</dbReference>
<reference evidence="3 4" key="1">
    <citation type="submission" date="2018-08" db="EMBL/GenBank/DDBJ databases">
        <title>A genome reference for cultivated species of the human gut microbiota.</title>
        <authorList>
            <person name="Zou Y."/>
            <person name="Xue W."/>
            <person name="Luo G."/>
        </authorList>
    </citation>
    <scope>NUCLEOTIDE SEQUENCE [LARGE SCALE GENOMIC DNA]</scope>
    <source>
        <strain evidence="3 4">AF31-21AC</strain>
    </source>
</reference>
<evidence type="ECO:0000313" key="4">
    <source>
        <dbReference type="Proteomes" id="UP000283586"/>
    </source>
</evidence>
<dbReference type="InterPro" id="IPR046462">
    <property type="entry name" value="TerL_nuclease"/>
</dbReference>
<dbReference type="Pfam" id="PF03354">
    <property type="entry name" value="TerL_ATPase"/>
    <property type="match status" value="1"/>
</dbReference>
<dbReference type="RefSeq" id="WP_118412443.1">
    <property type="nucleotide sequence ID" value="NZ_QRPI01000004.1"/>
</dbReference>
<dbReference type="InterPro" id="IPR046461">
    <property type="entry name" value="TerL_ATPase"/>
</dbReference>
<protein>
    <submittedName>
        <fullName evidence="3">Terminase</fullName>
    </submittedName>
</protein>
<feature type="domain" description="Terminase large subunit-like endonuclease" evidence="2">
    <location>
        <begin position="295"/>
        <end position="551"/>
    </location>
</feature>
<evidence type="ECO:0000259" key="1">
    <source>
        <dbReference type="Pfam" id="PF03354"/>
    </source>
</evidence>
<evidence type="ECO:0000259" key="2">
    <source>
        <dbReference type="Pfam" id="PF20441"/>
    </source>
</evidence>
<name>A0A3R6HK66_9FIRM</name>
<dbReference type="AlphaFoldDB" id="A0A3R6HK66"/>
<dbReference type="EMBL" id="QRQN01000013">
    <property type="protein sequence ID" value="RHN07200.1"/>
    <property type="molecule type" value="Genomic_DNA"/>
</dbReference>
<dbReference type="Gene3D" id="3.40.50.300">
    <property type="entry name" value="P-loop containing nucleotide triphosphate hydrolases"/>
    <property type="match status" value="1"/>
</dbReference>